<evidence type="ECO:0000256" key="8">
    <source>
        <dbReference type="SAM" id="Phobius"/>
    </source>
</evidence>
<dbReference type="FunFam" id="2.60.40.10:FF:000366">
    <property type="entry name" value="fibronectin type-III domain-containing protein 3A isoform X1"/>
    <property type="match status" value="1"/>
</dbReference>
<dbReference type="RefSeq" id="XP_020820274.1">
    <property type="nucleotide sequence ID" value="XM_020964615.1"/>
</dbReference>
<dbReference type="RefSeq" id="XP_020820272.1">
    <property type="nucleotide sequence ID" value="XM_020964613.1"/>
</dbReference>
<feature type="region of interest" description="Disordered" evidence="7">
    <location>
        <begin position="201"/>
        <end position="222"/>
    </location>
</feature>
<dbReference type="InterPro" id="IPR003961">
    <property type="entry name" value="FN3_dom"/>
</dbReference>
<feature type="compositionally biased region" description="Low complexity" evidence="7">
    <location>
        <begin position="138"/>
        <end position="147"/>
    </location>
</feature>
<evidence type="ECO:0000256" key="3">
    <source>
        <dbReference type="ARBA" id="ARBA00022737"/>
    </source>
</evidence>
<dbReference type="RefSeq" id="XP_020820273.1">
    <property type="nucleotide sequence ID" value="XM_020964614.1"/>
</dbReference>
<feature type="domain" description="Fibronectin type-III" evidence="9">
    <location>
        <begin position="865"/>
        <end position="954"/>
    </location>
</feature>
<dbReference type="Pfam" id="PF00041">
    <property type="entry name" value="fn3"/>
    <property type="match status" value="6"/>
</dbReference>
<feature type="transmembrane region" description="Helical" evidence="8">
    <location>
        <begin position="1175"/>
        <end position="1199"/>
    </location>
</feature>
<comment type="similarity">
    <text evidence="6">Belongs to the FNDC3 family.</text>
</comment>
<feature type="compositionally biased region" description="Pro residues" evidence="7">
    <location>
        <begin position="148"/>
        <end position="160"/>
    </location>
</feature>
<protein>
    <submittedName>
        <fullName evidence="11 12">Fibronectin type-III domain-containing protein 3A-like</fullName>
    </submittedName>
</protein>
<evidence type="ECO:0000313" key="12">
    <source>
        <dbReference type="RefSeq" id="XP_020820273.1"/>
    </source>
</evidence>
<keyword evidence="3" id="KW-0677">Repeat</keyword>
<comment type="subcellular location">
    <subcellularLocation>
        <location evidence="1">Membrane</location>
        <topology evidence="1">Single-pass membrane protein</topology>
    </subcellularLocation>
</comment>
<keyword evidence="2 8" id="KW-0812">Transmembrane</keyword>
<dbReference type="InterPro" id="IPR013783">
    <property type="entry name" value="Ig-like_fold"/>
</dbReference>
<feature type="domain" description="Fibronectin type-III" evidence="9">
    <location>
        <begin position="475"/>
        <end position="569"/>
    </location>
</feature>
<organism evidence="10 11">
    <name type="scientific">Phascolarctos cinereus</name>
    <name type="common">Koala</name>
    <dbReference type="NCBI Taxonomy" id="38626"/>
    <lineage>
        <taxon>Eukaryota</taxon>
        <taxon>Metazoa</taxon>
        <taxon>Chordata</taxon>
        <taxon>Craniata</taxon>
        <taxon>Vertebrata</taxon>
        <taxon>Euteleostomi</taxon>
        <taxon>Mammalia</taxon>
        <taxon>Metatheria</taxon>
        <taxon>Diprotodontia</taxon>
        <taxon>Phascolarctidae</taxon>
        <taxon>Phascolarctos</taxon>
    </lineage>
</organism>
<evidence type="ECO:0000256" key="7">
    <source>
        <dbReference type="SAM" id="MobiDB-lite"/>
    </source>
</evidence>
<feature type="domain" description="Fibronectin type-III" evidence="9">
    <location>
        <begin position="668"/>
        <end position="764"/>
    </location>
</feature>
<evidence type="ECO:0000259" key="9">
    <source>
        <dbReference type="PROSITE" id="PS50853"/>
    </source>
</evidence>
<dbReference type="InterPro" id="IPR036116">
    <property type="entry name" value="FN3_sf"/>
</dbReference>
<evidence type="ECO:0000256" key="4">
    <source>
        <dbReference type="ARBA" id="ARBA00022989"/>
    </source>
</evidence>
<keyword evidence="10" id="KW-1185">Reference proteome</keyword>
<keyword evidence="5 8" id="KW-0472">Membrane</keyword>
<dbReference type="Proteomes" id="UP000515140">
    <property type="component" value="Unplaced"/>
</dbReference>
<name>A0A6P5IDG4_PHACI</name>
<gene>
    <name evidence="11 12 13" type="primary">LOC110193055</name>
</gene>
<dbReference type="GeneID" id="110193055"/>
<sequence length="1200" mass="132699">MAEQVPALEPTPVMNDMPLPPHMVNGDSMQQVILVQVNPGETFTIRTEDGHVQCIQGPAHVPMMSLNGSMPPIFVPPGYMSQVVEENGVRKIVILPHSAEYHPPMHPPPHLQHYMHPHPPMLAHPPHPMYPPVPGSELHPPQYMHQHPMPPPPPPPPPLPQPRIYHEYESRSHGRTHYIPRDERTGKMQEHLKKRIKDRHAIGHNNNNNKAGVPPSSLSKVHNSYNTDVENGYGKGHYVVEEPVKQKQSGKAKDSPAEDAKAEEPEKEIKELQDLFSTGKPIVSNIQARSAVLSWSHLVNSQNEENANRPVSFTFEVALSNCGKSGKFKTIYIGDEVTVSLPDLQPATDYHVRVSATYSSIEESTSEVISFTTESCEPDRPAVPKLVNRTKNSLILQWKGSNDNGSKIISFLLEWDEGKPGTFKECYFGHLKQYKLTKLSPSTKYSFRLAAKNNLGISEFSETVAFSTTGSVPPAPPPPQLNQAGITTLSLEWGPPTGAVTEESQFTYTLEMEEEGSGHGFKAKYNGEEPSCTLKNLRRSTSYKFRLFAHNSEGKSNPSEEVEYTTYPDKPGPPSKPYTKGKIRAYNVKVAWDPPKDNGGAEISKYVLEISEASNGSTWNVIYDGTLREHVCDHLRPGTSYKLRVYCFGIAGQSQASDILSIHTSAVPPGPCRSPYLANRAKPREISLHWAPPVVNGGAEIIDYVVDMAESDQTECRRVYQGPGLRCTVSNLLPGRTYSFWIKAANKTGFGPYSAKSQISTAPGPPDQCGTPLLTCKTATTVAVSWEVPMCNGAEICDYRLEWGKLEGSMHVIYTGPCLNYEVKGLTPATTYFCRVQAVNMAGIGMFGGTGIVTTPASVPGAMSLPRLLEGKIPLPLASTCLALQWDEPNCHGSEITGYNIEYGERQIVTVDRVTSYTLENLQPDTVYRIRIQAINSLGQSPFSQSIKAKTKPLPPEPPVLECVCFSYQSLKLKWGDGPNRISLSNAIQFNLQMEDKTGRFVTLLNGPCHTYKVQRLSECTTYNFKIQAYNEAGEGPFSDIYTFTTTKSPPAPLKAPKICQLGENLCEVTWEPLPPMKGDSIVYTLQLLSGRGADQVYKGPDTSFCFTNFQTNCEYRFRVCAGRQYQHNGGLQELLGAYSPSTVFSSQKKAIDPPQDESTAENKNKKRCLTDDQFAFILVVAFAIIAVLCAVAIQYFLIK</sequence>
<feature type="region of interest" description="Disordered" evidence="7">
    <location>
        <begin position="243"/>
        <end position="266"/>
    </location>
</feature>
<proteinExistence type="inferred from homology"/>
<feature type="domain" description="Fibronectin type-III" evidence="9">
    <location>
        <begin position="1053"/>
        <end position="1150"/>
    </location>
</feature>
<evidence type="ECO:0000313" key="11">
    <source>
        <dbReference type="RefSeq" id="XP_020820272.1"/>
    </source>
</evidence>
<keyword evidence="4 8" id="KW-1133">Transmembrane helix</keyword>
<dbReference type="PANTHER" id="PTHR13817">
    <property type="entry name" value="TITIN"/>
    <property type="match status" value="1"/>
</dbReference>
<dbReference type="KEGG" id="pcw:110193055"/>
<dbReference type="FunFam" id="2.60.40.10:FF:000180">
    <property type="entry name" value="Fibronectin type III domain containing 3A"/>
    <property type="match status" value="1"/>
</dbReference>
<evidence type="ECO:0000256" key="5">
    <source>
        <dbReference type="ARBA" id="ARBA00023136"/>
    </source>
</evidence>
<feature type="region of interest" description="Disordered" evidence="7">
    <location>
        <begin position="126"/>
        <end position="160"/>
    </location>
</feature>
<dbReference type="FunFam" id="2.60.40.10:FF:001846">
    <property type="entry name" value="Uncharacterized protein, isoform E"/>
    <property type="match status" value="1"/>
</dbReference>
<dbReference type="PROSITE" id="PS50853">
    <property type="entry name" value="FN3"/>
    <property type="match status" value="9"/>
</dbReference>
<dbReference type="PANTHER" id="PTHR13817:SF65">
    <property type="entry name" value="FIBRONECTIN TYPE III DOMAIN CONTAINING 3A-RELATED"/>
    <property type="match status" value="1"/>
</dbReference>
<feature type="region of interest" description="Disordered" evidence="7">
    <location>
        <begin position="554"/>
        <end position="580"/>
    </location>
</feature>
<dbReference type="PRINTS" id="PR00014">
    <property type="entry name" value="FNTYPEIII"/>
</dbReference>
<dbReference type="SMART" id="SM00060">
    <property type="entry name" value="FN3"/>
    <property type="match status" value="9"/>
</dbReference>
<accession>A0A6P5IDG4</accession>
<evidence type="ECO:0000256" key="2">
    <source>
        <dbReference type="ARBA" id="ARBA00022692"/>
    </source>
</evidence>
<dbReference type="GO" id="GO:0016020">
    <property type="term" value="C:membrane"/>
    <property type="evidence" value="ECO:0007669"/>
    <property type="project" value="UniProtKB-SubCell"/>
</dbReference>
<feature type="domain" description="Fibronectin type-III" evidence="9">
    <location>
        <begin position="765"/>
        <end position="858"/>
    </location>
</feature>
<evidence type="ECO:0000313" key="13">
    <source>
        <dbReference type="RefSeq" id="XP_020820274.1"/>
    </source>
</evidence>
<feature type="compositionally biased region" description="Polar residues" evidence="7">
    <location>
        <begin position="204"/>
        <end position="222"/>
    </location>
</feature>
<feature type="domain" description="Fibronectin type-III" evidence="9">
    <location>
        <begin position="955"/>
        <end position="1050"/>
    </location>
</feature>
<feature type="domain" description="Fibronectin type-III" evidence="9">
    <location>
        <begin position="277"/>
        <end position="376"/>
    </location>
</feature>
<dbReference type="SUPFAM" id="SSF49265">
    <property type="entry name" value="Fibronectin type III"/>
    <property type="match status" value="6"/>
</dbReference>
<feature type="domain" description="Fibronectin type-III" evidence="9">
    <location>
        <begin position="380"/>
        <end position="471"/>
    </location>
</feature>
<evidence type="ECO:0000313" key="10">
    <source>
        <dbReference type="Proteomes" id="UP000515140"/>
    </source>
</evidence>
<dbReference type="CDD" id="cd00063">
    <property type="entry name" value="FN3"/>
    <property type="match status" value="8"/>
</dbReference>
<dbReference type="InterPro" id="IPR050964">
    <property type="entry name" value="Striated_Muscle_Regulatory"/>
</dbReference>
<dbReference type="Gene3D" id="2.60.40.10">
    <property type="entry name" value="Immunoglobulins"/>
    <property type="match status" value="9"/>
</dbReference>
<evidence type="ECO:0000256" key="6">
    <source>
        <dbReference type="ARBA" id="ARBA00038207"/>
    </source>
</evidence>
<feature type="domain" description="Fibronectin type-III" evidence="9">
    <location>
        <begin position="573"/>
        <end position="667"/>
    </location>
</feature>
<dbReference type="FunFam" id="2.60.40.10:FF:000373">
    <property type="entry name" value="fibronectin type-III domain-containing protein 3A isoform X1"/>
    <property type="match status" value="1"/>
</dbReference>
<evidence type="ECO:0000256" key="1">
    <source>
        <dbReference type="ARBA" id="ARBA00004167"/>
    </source>
</evidence>
<dbReference type="AlphaFoldDB" id="A0A6P5IDG4"/>
<reference evidence="11 12" key="1">
    <citation type="submission" date="2025-04" db="UniProtKB">
        <authorList>
            <consortium name="RefSeq"/>
        </authorList>
    </citation>
    <scope>IDENTIFICATION</scope>
    <source>
        <tissue evidence="11 12">Spleen</tissue>
    </source>
</reference>